<dbReference type="RefSeq" id="WP_110839716.1">
    <property type="nucleotide sequence ID" value="NZ_QJVJ01000003.1"/>
</dbReference>
<dbReference type="EMBL" id="QJVJ01000003">
    <property type="protein sequence ID" value="PYI55916.1"/>
    <property type="molecule type" value="Genomic_DNA"/>
</dbReference>
<gene>
    <name evidence="1" type="ORF">DLM86_09405</name>
</gene>
<keyword evidence="2" id="KW-1185">Reference proteome</keyword>
<reference evidence="1 2" key="1">
    <citation type="submission" date="2018-05" db="EMBL/GenBank/DDBJ databases">
        <title>Paenibacillus flagellatus sp. nov., isolated from selenium mineral soil.</title>
        <authorList>
            <person name="Dai X."/>
        </authorList>
    </citation>
    <scope>NUCLEOTIDE SEQUENCE [LARGE SCALE GENOMIC DNA]</scope>
    <source>
        <strain evidence="1 2">DXL2</strain>
    </source>
</reference>
<proteinExistence type="predicted"/>
<dbReference type="AlphaFoldDB" id="A0A2V5L045"/>
<organism evidence="1 2">
    <name type="scientific">Paenibacillus flagellatus</name>
    <dbReference type="NCBI Taxonomy" id="2211139"/>
    <lineage>
        <taxon>Bacteria</taxon>
        <taxon>Bacillati</taxon>
        <taxon>Bacillota</taxon>
        <taxon>Bacilli</taxon>
        <taxon>Bacillales</taxon>
        <taxon>Paenibacillaceae</taxon>
        <taxon>Paenibacillus</taxon>
    </lineage>
</organism>
<protein>
    <submittedName>
        <fullName evidence="1">Uncharacterized protein</fullName>
    </submittedName>
</protein>
<sequence length="186" mass="21338">MIGEERSFESFFHYFDASTGPFLNLSDLSGDDAERELERLRREGRTFAAGRPADYMDVRRSLEAKAREQFVRKGGRPVRRAPHYMTWGPCDWLASWYPEGKSLSVPVSSFSAVSVSFTYGDLFPAMRVRDGKPYRGQVFTLDEMRRLIGEYGFPQRWNPDGAHGPERYIEVQVWDDGPLAAWRIGG</sequence>
<accession>A0A2V5L045</accession>
<evidence type="ECO:0000313" key="1">
    <source>
        <dbReference type="EMBL" id="PYI55916.1"/>
    </source>
</evidence>
<dbReference type="Proteomes" id="UP000247476">
    <property type="component" value="Unassembled WGS sequence"/>
</dbReference>
<comment type="caution">
    <text evidence="1">The sequence shown here is derived from an EMBL/GenBank/DDBJ whole genome shotgun (WGS) entry which is preliminary data.</text>
</comment>
<dbReference type="OrthoDB" id="510867at2"/>
<evidence type="ECO:0000313" key="2">
    <source>
        <dbReference type="Proteomes" id="UP000247476"/>
    </source>
</evidence>
<name>A0A2V5L045_9BACL</name>